<dbReference type="GO" id="GO:0008270">
    <property type="term" value="F:zinc ion binding"/>
    <property type="evidence" value="ECO:0007669"/>
    <property type="project" value="InterPro"/>
</dbReference>
<keyword evidence="4 8" id="KW-0479">Metal-binding</keyword>
<comment type="catalytic activity">
    <reaction evidence="1">
        <text>D-mannose 6-phosphate = D-fructose 6-phosphate</text>
        <dbReference type="Rhea" id="RHEA:12356"/>
        <dbReference type="ChEBI" id="CHEBI:58735"/>
        <dbReference type="ChEBI" id="CHEBI:61527"/>
        <dbReference type="EC" id="5.3.1.8"/>
    </reaction>
</comment>
<dbReference type="GO" id="GO:0005975">
    <property type="term" value="P:carbohydrate metabolic process"/>
    <property type="evidence" value="ECO:0007669"/>
    <property type="project" value="InterPro"/>
</dbReference>
<dbReference type="Pfam" id="PF20511">
    <property type="entry name" value="PMI_typeI_cat"/>
    <property type="match status" value="1"/>
</dbReference>
<evidence type="ECO:0000256" key="4">
    <source>
        <dbReference type="ARBA" id="ARBA00022723"/>
    </source>
</evidence>
<gene>
    <name evidence="10" type="ORF">Val02_79510</name>
</gene>
<dbReference type="Gene3D" id="2.60.120.10">
    <property type="entry name" value="Jelly Rolls"/>
    <property type="match status" value="2"/>
</dbReference>
<dbReference type="PIRSF" id="PIRSF001480">
    <property type="entry name" value="Mannose-6-phosphate_isomerase"/>
    <property type="match status" value="1"/>
</dbReference>
<comment type="caution">
    <text evidence="10">The sequence shown here is derived from an EMBL/GenBank/DDBJ whole genome shotgun (WGS) entry which is preliminary data.</text>
</comment>
<dbReference type="AlphaFoldDB" id="A0A8J3YWG7"/>
<dbReference type="InterPro" id="IPR016305">
    <property type="entry name" value="Mannose-6-P_Isomerase"/>
</dbReference>
<protein>
    <recommendedName>
        <fullName evidence="3">mannose-6-phosphate isomerase</fullName>
        <ecNumber evidence="3">5.3.1.8</ecNumber>
    </recommendedName>
</protein>
<name>A0A8J3YWG7_9ACTN</name>
<evidence type="ECO:0000313" key="11">
    <source>
        <dbReference type="Proteomes" id="UP000619260"/>
    </source>
</evidence>
<dbReference type="EMBL" id="BOPF01000043">
    <property type="protein sequence ID" value="GIJ51065.1"/>
    <property type="molecule type" value="Genomic_DNA"/>
</dbReference>
<dbReference type="InterPro" id="IPR011051">
    <property type="entry name" value="RmlC_Cupin_sf"/>
</dbReference>
<dbReference type="GO" id="GO:0004476">
    <property type="term" value="F:mannose-6-phosphate isomerase activity"/>
    <property type="evidence" value="ECO:0007669"/>
    <property type="project" value="UniProtKB-EC"/>
</dbReference>
<evidence type="ECO:0000313" key="10">
    <source>
        <dbReference type="EMBL" id="GIJ51065.1"/>
    </source>
</evidence>
<dbReference type="InterPro" id="IPR001250">
    <property type="entry name" value="Man6P_Isoase-1"/>
</dbReference>
<evidence type="ECO:0000256" key="2">
    <source>
        <dbReference type="ARBA" id="ARBA00010772"/>
    </source>
</evidence>
<dbReference type="InterPro" id="IPR018050">
    <property type="entry name" value="Pmannose_isomerase-type1_CS"/>
</dbReference>
<evidence type="ECO:0000256" key="3">
    <source>
        <dbReference type="ARBA" id="ARBA00011956"/>
    </source>
</evidence>
<keyword evidence="11" id="KW-1185">Reference proteome</keyword>
<organism evidence="10 11">
    <name type="scientific">Virgisporangium aliadipatigenens</name>
    <dbReference type="NCBI Taxonomy" id="741659"/>
    <lineage>
        <taxon>Bacteria</taxon>
        <taxon>Bacillati</taxon>
        <taxon>Actinomycetota</taxon>
        <taxon>Actinomycetes</taxon>
        <taxon>Micromonosporales</taxon>
        <taxon>Micromonosporaceae</taxon>
        <taxon>Virgisporangium</taxon>
    </lineage>
</organism>
<evidence type="ECO:0000256" key="5">
    <source>
        <dbReference type="ARBA" id="ARBA00022833"/>
    </source>
</evidence>
<comment type="cofactor">
    <cofactor evidence="8">
        <name>Zn(2+)</name>
        <dbReference type="ChEBI" id="CHEBI:29105"/>
    </cofactor>
    <text evidence="8">Binds 1 zinc ion per subunit.</text>
</comment>
<feature type="domain" description="Phosphomannose isomerase type I catalytic" evidence="9">
    <location>
        <begin position="7"/>
        <end position="148"/>
    </location>
</feature>
<feature type="binding site" evidence="8">
    <location>
        <position position="133"/>
    </location>
    <ligand>
        <name>Zn(2+)</name>
        <dbReference type="ChEBI" id="CHEBI:29105"/>
    </ligand>
</feature>
<dbReference type="GO" id="GO:0005829">
    <property type="term" value="C:cytosol"/>
    <property type="evidence" value="ECO:0007669"/>
    <property type="project" value="TreeGrafter"/>
</dbReference>
<dbReference type="PROSITE" id="PS00965">
    <property type="entry name" value="PMI_I_1"/>
    <property type="match status" value="1"/>
</dbReference>
<comment type="similarity">
    <text evidence="2">Belongs to the mannose-6-phosphate isomerase type 1 family.</text>
</comment>
<feature type="binding site" evidence="8">
    <location>
        <position position="250"/>
    </location>
    <ligand>
        <name>Zn(2+)</name>
        <dbReference type="ChEBI" id="CHEBI:29105"/>
    </ligand>
</feature>
<dbReference type="PANTHER" id="PTHR10309:SF0">
    <property type="entry name" value="MANNOSE-6-PHOSPHATE ISOMERASE"/>
    <property type="match status" value="1"/>
</dbReference>
<evidence type="ECO:0000256" key="7">
    <source>
        <dbReference type="PIRSR" id="PIRSR001480-1"/>
    </source>
</evidence>
<feature type="active site" evidence="7">
    <location>
        <position position="269"/>
    </location>
</feature>
<dbReference type="CDD" id="cd07011">
    <property type="entry name" value="cupin_PMI_type_I_N"/>
    <property type="match status" value="1"/>
</dbReference>
<dbReference type="PRINTS" id="PR00714">
    <property type="entry name" value="MAN6PISMRASE"/>
</dbReference>
<keyword evidence="6 10" id="KW-0413">Isomerase</keyword>
<dbReference type="SUPFAM" id="SSF51182">
    <property type="entry name" value="RmlC-like cupins"/>
    <property type="match status" value="1"/>
</dbReference>
<keyword evidence="5 8" id="KW-0862">Zinc</keyword>
<proteinExistence type="inferred from homology"/>
<feature type="binding site" evidence="8">
    <location>
        <position position="98"/>
    </location>
    <ligand>
        <name>Zn(2+)</name>
        <dbReference type="ChEBI" id="CHEBI:29105"/>
    </ligand>
</feature>
<reference evidence="10" key="1">
    <citation type="submission" date="2021-01" db="EMBL/GenBank/DDBJ databases">
        <title>Whole genome shotgun sequence of Virgisporangium aliadipatigenens NBRC 105644.</title>
        <authorList>
            <person name="Komaki H."/>
            <person name="Tamura T."/>
        </authorList>
    </citation>
    <scope>NUCLEOTIDE SEQUENCE</scope>
    <source>
        <strain evidence="10">NBRC 105644</strain>
    </source>
</reference>
<dbReference type="PANTHER" id="PTHR10309">
    <property type="entry name" value="MANNOSE-6-PHOSPHATE ISOMERASE"/>
    <property type="match status" value="1"/>
</dbReference>
<dbReference type="Gene3D" id="1.10.441.10">
    <property type="entry name" value="Phosphomannose Isomerase, domain 2"/>
    <property type="match status" value="1"/>
</dbReference>
<dbReference type="NCBIfam" id="TIGR00218">
    <property type="entry name" value="manA"/>
    <property type="match status" value="1"/>
</dbReference>
<evidence type="ECO:0000256" key="8">
    <source>
        <dbReference type="PIRSR" id="PIRSR001480-2"/>
    </source>
</evidence>
<dbReference type="InterPro" id="IPR014710">
    <property type="entry name" value="RmlC-like_jellyroll"/>
</dbReference>
<evidence type="ECO:0000256" key="1">
    <source>
        <dbReference type="ARBA" id="ARBA00000757"/>
    </source>
</evidence>
<evidence type="ECO:0000259" key="9">
    <source>
        <dbReference type="Pfam" id="PF20511"/>
    </source>
</evidence>
<dbReference type="Proteomes" id="UP000619260">
    <property type="component" value="Unassembled WGS sequence"/>
</dbReference>
<accession>A0A8J3YWG7</accession>
<evidence type="ECO:0000256" key="6">
    <source>
        <dbReference type="ARBA" id="ARBA00023235"/>
    </source>
</evidence>
<dbReference type="InterPro" id="IPR046457">
    <property type="entry name" value="PMI_typeI_cat"/>
</dbReference>
<feature type="binding site" evidence="8">
    <location>
        <position position="96"/>
    </location>
    <ligand>
        <name>Zn(2+)</name>
        <dbReference type="ChEBI" id="CHEBI:29105"/>
    </ligand>
</feature>
<dbReference type="GO" id="GO:0009298">
    <property type="term" value="P:GDP-mannose biosynthetic process"/>
    <property type="evidence" value="ECO:0007669"/>
    <property type="project" value="InterPro"/>
</dbReference>
<sequence>MIEVIEAPIRPYAWGSRTAIATLQGRPVPTAEPEAELWLGAHAGAPAVLTGTGTPLDRAVAADPEGLLGAGVAERFGARLPFLLKVLAAEAPLSLQAHPDLDQARAGFAAEEAAGVPLGAPNRTYVDANHKPELLVAVEPFDALCGFRAPEESAELLAALRVAALGEVVDALRAPDAATALHGAVSQLVELPESVVAAVVSAAADRPDYELVGELAKRYPGDPGVVLALLLNRVTLAPGEAVWMPAGNLHAYLHGLGVEIMAASDNVLRGGLTPKHVNVPELLRVLRYEVLSDAVLRPVPVAPGVVTWPVPIDDFALYRATVDGTPVELPGDGPRIVLCLRGEATVDCGGTAVRLRGCDAAFVRASSKPVLVTGSAEVFQASVGR</sequence>
<dbReference type="EC" id="5.3.1.8" evidence="3"/>